<feature type="domain" description="PAS" evidence="1">
    <location>
        <begin position="1"/>
        <end position="44"/>
    </location>
</feature>
<dbReference type="CDD" id="cd01948">
    <property type="entry name" value="EAL"/>
    <property type="match status" value="1"/>
</dbReference>
<name>A0A848NQD5_9RALS</name>
<gene>
    <name evidence="4" type="ORF">HGR00_05335</name>
</gene>
<dbReference type="NCBIfam" id="TIGR00229">
    <property type="entry name" value="sensory_box"/>
    <property type="match status" value="1"/>
</dbReference>
<dbReference type="SUPFAM" id="SSF55785">
    <property type="entry name" value="PYP-like sensor domain (PAS domain)"/>
    <property type="match status" value="1"/>
</dbReference>
<dbReference type="InterPro" id="IPR013767">
    <property type="entry name" value="PAS_fold"/>
</dbReference>
<evidence type="ECO:0000259" key="1">
    <source>
        <dbReference type="PROSITE" id="PS50112"/>
    </source>
</evidence>
<protein>
    <submittedName>
        <fullName evidence="4">EAL domain-containing protein</fullName>
    </submittedName>
</protein>
<proteinExistence type="predicted"/>
<dbReference type="EMBL" id="JABBZM010000003">
    <property type="protein sequence ID" value="NMV37322.1"/>
    <property type="molecule type" value="Genomic_DNA"/>
</dbReference>
<accession>A0A848NQD5</accession>
<dbReference type="InterPro" id="IPR029787">
    <property type="entry name" value="Nucleotide_cyclase"/>
</dbReference>
<dbReference type="Pfam" id="PF00990">
    <property type="entry name" value="GGDEF"/>
    <property type="match status" value="1"/>
</dbReference>
<dbReference type="Gene3D" id="3.30.70.270">
    <property type="match status" value="1"/>
</dbReference>
<dbReference type="Gene3D" id="3.30.450.20">
    <property type="entry name" value="PAS domain"/>
    <property type="match status" value="1"/>
</dbReference>
<evidence type="ECO:0000313" key="4">
    <source>
        <dbReference type="EMBL" id="NMV37322.1"/>
    </source>
</evidence>
<dbReference type="SMART" id="SM00091">
    <property type="entry name" value="PAS"/>
    <property type="match status" value="1"/>
</dbReference>
<dbReference type="Pfam" id="PF00563">
    <property type="entry name" value="EAL"/>
    <property type="match status" value="1"/>
</dbReference>
<dbReference type="InterPro" id="IPR000160">
    <property type="entry name" value="GGDEF_dom"/>
</dbReference>
<reference evidence="4 5" key="1">
    <citation type="submission" date="2020-04" db="EMBL/GenBank/DDBJ databases">
        <title>Ralstonia insidiosa genome sequencing and assembly.</title>
        <authorList>
            <person name="Martins R.C.R."/>
            <person name="Perdigao-Neto L.V."/>
            <person name="Levin A.S.S."/>
            <person name="Costa S.F."/>
        </authorList>
    </citation>
    <scope>NUCLEOTIDE SEQUENCE [LARGE SCALE GENOMIC DNA]</scope>
    <source>
        <strain evidence="4 5">5047</strain>
    </source>
</reference>
<dbReference type="PROSITE" id="PS50112">
    <property type="entry name" value="PAS"/>
    <property type="match status" value="1"/>
</dbReference>
<dbReference type="Gene3D" id="3.20.20.450">
    <property type="entry name" value="EAL domain"/>
    <property type="match status" value="1"/>
</dbReference>
<organism evidence="4 5">
    <name type="scientific">Ralstonia insidiosa</name>
    <dbReference type="NCBI Taxonomy" id="190721"/>
    <lineage>
        <taxon>Bacteria</taxon>
        <taxon>Pseudomonadati</taxon>
        <taxon>Pseudomonadota</taxon>
        <taxon>Betaproteobacteria</taxon>
        <taxon>Burkholderiales</taxon>
        <taxon>Burkholderiaceae</taxon>
        <taxon>Ralstonia</taxon>
    </lineage>
</organism>
<dbReference type="RefSeq" id="WP_169339479.1">
    <property type="nucleotide sequence ID" value="NZ_JABBZM010000003.1"/>
</dbReference>
<dbReference type="PANTHER" id="PTHR44757:SF2">
    <property type="entry name" value="BIOFILM ARCHITECTURE MAINTENANCE PROTEIN MBAA"/>
    <property type="match status" value="1"/>
</dbReference>
<evidence type="ECO:0000259" key="3">
    <source>
        <dbReference type="PROSITE" id="PS50887"/>
    </source>
</evidence>
<dbReference type="NCBIfam" id="TIGR00254">
    <property type="entry name" value="GGDEF"/>
    <property type="match status" value="1"/>
</dbReference>
<dbReference type="SMART" id="SM00267">
    <property type="entry name" value="GGDEF"/>
    <property type="match status" value="1"/>
</dbReference>
<feature type="domain" description="EAL" evidence="2">
    <location>
        <begin position="362"/>
        <end position="617"/>
    </location>
</feature>
<dbReference type="SUPFAM" id="SSF141868">
    <property type="entry name" value="EAL domain-like"/>
    <property type="match status" value="1"/>
</dbReference>
<comment type="caution">
    <text evidence="4">The sequence shown here is derived from an EMBL/GenBank/DDBJ whole genome shotgun (WGS) entry which is preliminary data.</text>
</comment>
<dbReference type="CDD" id="cd00130">
    <property type="entry name" value="PAS"/>
    <property type="match status" value="1"/>
</dbReference>
<dbReference type="PROSITE" id="PS50887">
    <property type="entry name" value="GGDEF"/>
    <property type="match status" value="1"/>
</dbReference>
<dbReference type="GO" id="GO:0006355">
    <property type="term" value="P:regulation of DNA-templated transcription"/>
    <property type="evidence" value="ECO:0007669"/>
    <property type="project" value="InterPro"/>
</dbReference>
<dbReference type="InterPro" id="IPR043128">
    <property type="entry name" value="Rev_trsase/Diguanyl_cyclase"/>
</dbReference>
<dbReference type="AlphaFoldDB" id="A0A848NQD5"/>
<dbReference type="Proteomes" id="UP000575469">
    <property type="component" value="Unassembled WGS sequence"/>
</dbReference>
<dbReference type="PROSITE" id="PS50883">
    <property type="entry name" value="EAL"/>
    <property type="match status" value="1"/>
</dbReference>
<dbReference type="InterPro" id="IPR001633">
    <property type="entry name" value="EAL_dom"/>
</dbReference>
<dbReference type="CDD" id="cd01949">
    <property type="entry name" value="GGDEF"/>
    <property type="match status" value="1"/>
</dbReference>
<evidence type="ECO:0000313" key="5">
    <source>
        <dbReference type="Proteomes" id="UP000575469"/>
    </source>
</evidence>
<evidence type="ECO:0000259" key="2">
    <source>
        <dbReference type="PROSITE" id="PS50883"/>
    </source>
</evidence>
<dbReference type="InterPro" id="IPR035919">
    <property type="entry name" value="EAL_sf"/>
</dbReference>
<dbReference type="PANTHER" id="PTHR44757">
    <property type="entry name" value="DIGUANYLATE CYCLASE DGCP"/>
    <property type="match status" value="1"/>
</dbReference>
<dbReference type="SMART" id="SM00052">
    <property type="entry name" value="EAL"/>
    <property type="match status" value="1"/>
</dbReference>
<dbReference type="InterPro" id="IPR035965">
    <property type="entry name" value="PAS-like_dom_sf"/>
</dbReference>
<dbReference type="InterPro" id="IPR052155">
    <property type="entry name" value="Biofilm_reg_signaling"/>
</dbReference>
<dbReference type="SUPFAM" id="SSF55073">
    <property type="entry name" value="Nucleotide cyclase"/>
    <property type="match status" value="1"/>
</dbReference>
<sequence length="662" mass="72942">MSTYQRILDVIPDGLLVVGEEGGITECNRQAEIMFGYAQGELVGTMIDALVPSRFSNHAKHRRQYSGAPRTRSMGALQDLLARRKDDSEFPVEVMLCPISDLTVLCIVRDVTDRRQIEGHFRGFIESATDAMASVVSWKGARNGDPAGIDTRIAGRRYTDRLQSMVDTLLPDSVQQNSEMLKTINRLIYVATCDTLTGLPSRGVLLSKLKRVLARNALAGVQVAVLFIDLDNFKLVNDSFGHDFGDQLLREIAQRIESCVTIDDMVSRFGGDELVILHAHASGGSEGDLAKRVLAALAEPFKIESRDVVMSASIGIATGEPGARSAEQLLGEADTALYAAKRSGKNRAERFSETLHARAVRRMRIVEDLREALHNENLYVVYQPQVNLTTGHMVGVEALVRWQHPEFGSMSPVEFIPIAEEAGLIYELGRQVLQSACKQLTEWAAVSPTRPLTLTVNISPYQLGTPGFIEELHRIISETGISPSLLCLELTESALMGVETDIVTILEQVRRMGLYVAIDDFGTGHSSLARLRDLPVEVLKIDRSFIDGLPSEPGDTTIVSSILSLAFAMGKHVIAEGIEQVDQVFALRSMGCMVAQGHLFSRPVEPARILEMLGQPVWQPSLHREARASASSFDTRPARHAYRSFVDEFLDHIGVPMSGNWR</sequence>
<feature type="domain" description="GGDEF" evidence="3">
    <location>
        <begin position="221"/>
        <end position="353"/>
    </location>
</feature>
<dbReference type="Pfam" id="PF00989">
    <property type="entry name" value="PAS"/>
    <property type="match status" value="1"/>
</dbReference>
<dbReference type="InterPro" id="IPR000014">
    <property type="entry name" value="PAS"/>
</dbReference>